<dbReference type="Pfam" id="PF00874">
    <property type="entry name" value="PRD"/>
    <property type="match status" value="2"/>
</dbReference>
<organism evidence="1 2">
    <name type="scientific">Listeria booriae</name>
    <dbReference type="NCBI Taxonomy" id="1552123"/>
    <lineage>
        <taxon>Bacteria</taxon>
        <taxon>Bacillati</taxon>
        <taxon>Bacillota</taxon>
        <taxon>Bacilli</taxon>
        <taxon>Bacillales</taxon>
        <taxon>Listeriaceae</taxon>
        <taxon>Listeria</taxon>
    </lineage>
</organism>
<dbReference type="Proteomes" id="UP000029844">
    <property type="component" value="Unassembled WGS sequence"/>
</dbReference>
<keyword evidence="2" id="KW-1185">Reference proteome</keyword>
<dbReference type="InterPro" id="IPR036388">
    <property type="entry name" value="WH-like_DNA-bd_sf"/>
</dbReference>
<dbReference type="InterPro" id="IPR011608">
    <property type="entry name" value="PRD"/>
</dbReference>
<dbReference type="SUPFAM" id="SSF46785">
    <property type="entry name" value="Winged helix' DNA-binding domain"/>
    <property type="match status" value="2"/>
</dbReference>
<accession>A0A099W738</accession>
<dbReference type="SMART" id="SM00420">
    <property type="entry name" value="HTH_DEOR"/>
    <property type="match status" value="2"/>
</dbReference>
<dbReference type="STRING" id="1552123.EP57_10150"/>
<dbReference type="GeneID" id="58717731"/>
<dbReference type="RefSeq" id="WP_036086323.1">
    <property type="nucleotide sequence ID" value="NZ_CBCSHQ010000002.1"/>
</dbReference>
<dbReference type="Gene3D" id="1.10.10.10">
    <property type="entry name" value="Winged helix-like DNA-binding domain superfamily/Winged helix DNA-binding domain"/>
    <property type="match status" value="2"/>
</dbReference>
<dbReference type="AlphaFoldDB" id="A0A099W738"/>
<dbReference type="SUPFAM" id="SSF55804">
    <property type="entry name" value="Phoshotransferase/anion transport protein"/>
    <property type="match status" value="1"/>
</dbReference>
<dbReference type="Pfam" id="PF02302">
    <property type="entry name" value="PTS_IIB"/>
    <property type="match status" value="1"/>
</dbReference>
<dbReference type="PROSITE" id="PS51094">
    <property type="entry name" value="PTS_EIIA_TYPE_2"/>
    <property type="match status" value="1"/>
</dbReference>
<dbReference type="InterPro" id="IPR016152">
    <property type="entry name" value="PTrfase/Anion_transptr"/>
</dbReference>
<dbReference type="InterPro" id="IPR001034">
    <property type="entry name" value="DeoR_HTH"/>
</dbReference>
<protein>
    <submittedName>
        <fullName evidence="1">Transcriptional antiterminator of mannitol metabolism</fullName>
    </submittedName>
</protein>
<dbReference type="InterPro" id="IPR036095">
    <property type="entry name" value="PTS_EIIB-like_sf"/>
</dbReference>
<dbReference type="CDD" id="cd05568">
    <property type="entry name" value="PTS_IIB_bgl_like"/>
    <property type="match status" value="1"/>
</dbReference>
<evidence type="ECO:0000313" key="1">
    <source>
        <dbReference type="EMBL" id="KGL40258.1"/>
    </source>
</evidence>
<evidence type="ECO:0000313" key="2">
    <source>
        <dbReference type="Proteomes" id="UP000029844"/>
    </source>
</evidence>
<gene>
    <name evidence="1" type="ORF">EP57_10150</name>
</gene>
<dbReference type="Gene3D" id="3.40.930.10">
    <property type="entry name" value="Mannitol-specific EII, Chain A"/>
    <property type="match status" value="1"/>
</dbReference>
<dbReference type="InterPro" id="IPR003501">
    <property type="entry name" value="PTS_EIIB_2/3"/>
</dbReference>
<dbReference type="GO" id="GO:0008982">
    <property type="term" value="F:protein-N(PI)-phosphohistidine-sugar phosphotransferase activity"/>
    <property type="evidence" value="ECO:0007669"/>
    <property type="project" value="InterPro"/>
</dbReference>
<dbReference type="OrthoDB" id="9776005at2"/>
<dbReference type="PROSITE" id="PS51372">
    <property type="entry name" value="PRD_2"/>
    <property type="match status" value="2"/>
</dbReference>
<reference evidence="1 2" key="1">
    <citation type="submission" date="2014-05" db="EMBL/GenBank/DDBJ databases">
        <title>Novel Listeriaceae from food processing environments.</title>
        <authorList>
            <person name="den Bakker H.C."/>
        </authorList>
    </citation>
    <scope>NUCLEOTIDE SEQUENCE [LARGE SCALE GENOMIC DNA]</scope>
    <source>
        <strain evidence="1 2">FSL A5-0281</strain>
    </source>
</reference>
<sequence>MYISARTRLILEQLLMSHEPVATAELAEYMDVSERTIRRDLKEVEAVLGSYQLALERKDAKLTVFGSESSRQAFKWQLLDLSYNEFTPMERQQFILKALLKENEPIKLIALANDLNVTISTVSSDLTKLEDELIGRAEIERRRGYGVKLMADEMMKRTLLSDLMTLSGSKNSLFQLFQQKKQDEVEMLADERLLHVVDNALIQKVEQNVRAWRKDLAYEITDDAYLTLVVHIAISVERMINGNYLQEMKPEQEYFRNFPEFVVAKELLAACLEMEPFVVPDGEAFYVTMHIRGAKAQGETGIFSGNENVQAVTIAKRLISKVEAELGSHFQEASLLNGLTAHLRPALRRMDQQMRIHNPLIKTIKHDYPELFQIVKVAFREIYQQADVPDEEIGYLVLHFGAALLQKNESRVFSGLVVCSSGIGTSKMLATRLKQALPQLKDLQNVSLFELLNQQNTKHFDVIVSTIDLGKVDFEYFLVSPMLSDREISQIEVFLKQKEMFVPQKAPQEQEEQMTLLEAVHHLEAEQEYTNTVLAILKGFQVAKMEETQHNLEDTLRAVCMAMFEQERDIQVEILLKSLLEREKWSGFGIPETQLALFHVRNEFVHKPVFQVFTLQDAVDVPAMGGGNVAATTLLVLLAPERLAPQGLEVMSFISAMVVESGETTRLLESGNGADITAFVISKLNQFLQDMRRK</sequence>
<dbReference type="GO" id="GO:0003700">
    <property type="term" value="F:DNA-binding transcription factor activity"/>
    <property type="evidence" value="ECO:0007669"/>
    <property type="project" value="InterPro"/>
</dbReference>
<dbReference type="GO" id="GO:0009401">
    <property type="term" value="P:phosphoenolpyruvate-dependent sugar phosphotransferase system"/>
    <property type="evidence" value="ECO:0007669"/>
    <property type="project" value="InterPro"/>
</dbReference>
<proteinExistence type="predicted"/>
<dbReference type="PROSITE" id="PS51099">
    <property type="entry name" value="PTS_EIIB_TYPE_2"/>
    <property type="match status" value="1"/>
</dbReference>
<dbReference type="Pfam" id="PF00359">
    <property type="entry name" value="PTS_EIIA_2"/>
    <property type="match status" value="1"/>
</dbReference>
<dbReference type="Gene3D" id="3.40.50.2300">
    <property type="match status" value="1"/>
</dbReference>
<dbReference type="SUPFAM" id="SSF63520">
    <property type="entry name" value="PTS-regulatory domain, PRD"/>
    <property type="match status" value="2"/>
</dbReference>
<dbReference type="PANTHER" id="PTHR30185">
    <property type="entry name" value="CRYPTIC BETA-GLUCOSIDE BGL OPERON ANTITERMINATOR"/>
    <property type="match status" value="1"/>
</dbReference>
<dbReference type="SUPFAM" id="SSF52794">
    <property type="entry name" value="PTS system IIB component-like"/>
    <property type="match status" value="1"/>
</dbReference>
<dbReference type="InterPro" id="IPR013196">
    <property type="entry name" value="HTH_11"/>
</dbReference>
<dbReference type="InterPro" id="IPR050661">
    <property type="entry name" value="BglG_antiterminators"/>
</dbReference>
<dbReference type="eggNOG" id="COG3711">
    <property type="taxonomic scope" value="Bacteria"/>
</dbReference>
<comment type="caution">
    <text evidence="1">The sequence shown here is derived from an EMBL/GenBank/DDBJ whole genome shotgun (WGS) entry which is preliminary data.</text>
</comment>
<dbReference type="InterPro" id="IPR002178">
    <property type="entry name" value="PTS_EIIA_type-2_dom"/>
</dbReference>
<dbReference type="Gene3D" id="1.10.1790.10">
    <property type="entry name" value="PRD domain"/>
    <property type="match status" value="2"/>
</dbReference>
<dbReference type="InterPro" id="IPR036390">
    <property type="entry name" value="WH_DNA-bd_sf"/>
</dbReference>
<name>A0A099W738_9LIST</name>
<dbReference type="PANTHER" id="PTHR30185:SF18">
    <property type="entry name" value="TRANSCRIPTIONAL REGULATOR MTLR"/>
    <property type="match status" value="1"/>
</dbReference>
<dbReference type="InterPro" id="IPR036634">
    <property type="entry name" value="PRD_sf"/>
</dbReference>
<dbReference type="InterPro" id="IPR013011">
    <property type="entry name" value="PTS_EIIB_2"/>
</dbReference>
<dbReference type="EMBL" id="JNFA01000024">
    <property type="protein sequence ID" value="KGL40258.1"/>
    <property type="molecule type" value="Genomic_DNA"/>
</dbReference>
<dbReference type="Pfam" id="PF08279">
    <property type="entry name" value="HTH_11"/>
    <property type="match status" value="2"/>
</dbReference>